<sequence length="265" mass="28714">MTDKPAIRQQVCAVWVWCAPILLLAVVALLYQGGLQTSTFLFLNRGTAFLPDTLWAWFTFLGNGWGIFAVCFPLLLLAPRMLCSGIVAGIMSAILSSFLKAWFEFPRPAAILNEVDFHRIGEPLLQKAFPSGHTLTAFAVAAALYFACKPASRRSMFWVFIVASLVGLSRIGVGAHWLTDVLGGAAIGLWCGLIGASVARYIPSTQLVPTQIGPRFVACAGALAIYMLLTETMDLTLNLPLQYGAAILIAITLTFFVKAQLKKSI</sequence>
<dbReference type="CDD" id="cd01610">
    <property type="entry name" value="PAP2_like"/>
    <property type="match status" value="1"/>
</dbReference>
<gene>
    <name evidence="9" type="ORF">SAMN06295945_1807</name>
</gene>
<organism evidence="9 10">
    <name type="scientific">Polynucleobacter meluiroseus</name>
    <dbReference type="NCBI Taxonomy" id="1938814"/>
    <lineage>
        <taxon>Bacteria</taxon>
        <taxon>Pseudomonadati</taxon>
        <taxon>Pseudomonadota</taxon>
        <taxon>Betaproteobacteria</taxon>
        <taxon>Burkholderiales</taxon>
        <taxon>Burkholderiaceae</taxon>
        <taxon>Polynucleobacter</taxon>
    </lineage>
</organism>
<name>A0A240E3H9_9BURK</name>
<keyword evidence="10" id="KW-1185">Reference proteome</keyword>
<accession>A0A240E3H9</accession>
<feature type="transmembrane region" description="Helical" evidence="7">
    <location>
        <begin position="128"/>
        <end position="148"/>
    </location>
</feature>
<dbReference type="GO" id="GO:0005886">
    <property type="term" value="C:plasma membrane"/>
    <property type="evidence" value="ECO:0007669"/>
    <property type="project" value="UniProtKB-SubCell"/>
</dbReference>
<evidence type="ECO:0000256" key="3">
    <source>
        <dbReference type="ARBA" id="ARBA00022692"/>
    </source>
</evidence>
<keyword evidence="6 7" id="KW-0472">Membrane</keyword>
<comment type="subcellular location">
    <subcellularLocation>
        <location evidence="1">Cell membrane</location>
        <topology evidence="1">Multi-pass membrane protein</topology>
    </subcellularLocation>
</comment>
<dbReference type="GO" id="GO:0016787">
    <property type="term" value="F:hydrolase activity"/>
    <property type="evidence" value="ECO:0007669"/>
    <property type="project" value="UniProtKB-KW"/>
</dbReference>
<feature type="transmembrane region" description="Helical" evidence="7">
    <location>
        <begin position="241"/>
        <end position="261"/>
    </location>
</feature>
<dbReference type="RefSeq" id="WP_096674525.1">
    <property type="nucleotide sequence ID" value="NZ_OANS01000005.1"/>
</dbReference>
<feature type="transmembrane region" description="Helical" evidence="7">
    <location>
        <begin position="12"/>
        <end position="34"/>
    </location>
</feature>
<evidence type="ECO:0000313" key="10">
    <source>
        <dbReference type="Proteomes" id="UP000218069"/>
    </source>
</evidence>
<dbReference type="Gene3D" id="1.20.144.10">
    <property type="entry name" value="Phosphatidic acid phosphatase type 2/haloperoxidase"/>
    <property type="match status" value="1"/>
</dbReference>
<dbReference type="PANTHER" id="PTHR14969">
    <property type="entry name" value="SPHINGOSINE-1-PHOSPHATE PHOSPHOHYDROLASE"/>
    <property type="match status" value="1"/>
</dbReference>
<keyword evidence="3 7" id="KW-0812">Transmembrane</keyword>
<dbReference type="InterPro" id="IPR000326">
    <property type="entry name" value="PAP2/HPO"/>
</dbReference>
<dbReference type="InterPro" id="IPR036938">
    <property type="entry name" value="PAP2/HPO_sf"/>
</dbReference>
<feature type="domain" description="Phosphatidic acid phosphatase type 2/haloperoxidase" evidence="8">
    <location>
        <begin position="81"/>
        <end position="196"/>
    </location>
</feature>
<dbReference type="Pfam" id="PF01569">
    <property type="entry name" value="PAP2"/>
    <property type="match status" value="1"/>
</dbReference>
<keyword evidence="5 7" id="KW-1133">Transmembrane helix</keyword>
<evidence type="ECO:0000256" key="1">
    <source>
        <dbReference type="ARBA" id="ARBA00004651"/>
    </source>
</evidence>
<evidence type="ECO:0000256" key="4">
    <source>
        <dbReference type="ARBA" id="ARBA00022801"/>
    </source>
</evidence>
<evidence type="ECO:0000256" key="6">
    <source>
        <dbReference type="ARBA" id="ARBA00023136"/>
    </source>
</evidence>
<dbReference type="SUPFAM" id="SSF48317">
    <property type="entry name" value="Acid phosphatase/Vanadium-dependent haloperoxidase"/>
    <property type="match status" value="1"/>
</dbReference>
<protein>
    <submittedName>
        <fullName evidence="9">Membrane-associated phospholipid phosphatase</fullName>
    </submittedName>
</protein>
<dbReference type="Proteomes" id="UP000218069">
    <property type="component" value="Unassembled WGS sequence"/>
</dbReference>
<reference evidence="10" key="1">
    <citation type="submission" date="2017-08" db="EMBL/GenBank/DDBJ databases">
        <authorList>
            <person name="Varghese N."/>
            <person name="Submissions S."/>
        </authorList>
    </citation>
    <scope>NUCLEOTIDE SEQUENCE [LARGE SCALE GENOMIC DNA]</scope>
    <source>
        <strain evidence="10">AP-Melu-1000-B4</strain>
    </source>
</reference>
<keyword evidence="2" id="KW-1003">Cell membrane</keyword>
<keyword evidence="4" id="KW-0378">Hydrolase</keyword>
<feature type="transmembrane region" description="Helical" evidence="7">
    <location>
        <begin position="212"/>
        <end position="229"/>
    </location>
</feature>
<evidence type="ECO:0000256" key="5">
    <source>
        <dbReference type="ARBA" id="ARBA00022989"/>
    </source>
</evidence>
<feature type="transmembrane region" description="Helical" evidence="7">
    <location>
        <begin position="181"/>
        <end position="200"/>
    </location>
</feature>
<dbReference type="EMBL" id="OANS01000005">
    <property type="protein sequence ID" value="SNX29430.1"/>
    <property type="molecule type" value="Genomic_DNA"/>
</dbReference>
<evidence type="ECO:0000313" key="9">
    <source>
        <dbReference type="EMBL" id="SNX29430.1"/>
    </source>
</evidence>
<feature type="transmembrane region" description="Helical" evidence="7">
    <location>
        <begin position="54"/>
        <end position="75"/>
    </location>
</feature>
<dbReference type="AlphaFoldDB" id="A0A240E3H9"/>
<dbReference type="OrthoDB" id="9801622at2"/>
<dbReference type="PANTHER" id="PTHR14969:SF62">
    <property type="entry name" value="DECAPRENYLPHOSPHORYL-5-PHOSPHORIBOSE PHOSPHATASE RV3807C-RELATED"/>
    <property type="match status" value="1"/>
</dbReference>
<dbReference type="SMART" id="SM00014">
    <property type="entry name" value="acidPPc"/>
    <property type="match status" value="1"/>
</dbReference>
<evidence type="ECO:0000256" key="2">
    <source>
        <dbReference type="ARBA" id="ARBA00022475"/>
    </source>
</evidence>
<evidence type="ECO:0000259" key="8">
    <source>
        <dbReference type="SMART" id="SM00014"/>
    </source>
</evidence>
<feature type="transmembrane region" description="Helical" evidence="7">
    <location>
        <begin position="82"/>
        <end position="103"/>
    </location>
</feature>
<proteinExistence type="predicted"/>
<evidence type="ECO:0000256" key="7">
    <source>
        <dbReference type="SAM" id="Phobius"/>
    </source>
</evidence>
<feature type="transmembrane region" description="Helical" evidence="7">
    <location>
        <begin position="155"/>
        <end position="175"/>
    </location>
</feature>